<keyword evidence="3" id="KW-1185">Reference proteome</keyword>
<evidence type="ECO:0000313" key="3">
    <source>
        <dbReference type="Proteomes" id="UP000534286"/>
    </source>
</evidence>
<dbReference type="RefSeq" id="WP_184753757.1">
    <property type="nucleotide sequence ID" value="NZ_BAABEK010000029.1"/>
</dbReference>
<name>A0A7W7RSL0_9ACTN</name>
<dbReference type="AlphaFoldDB" id="A0A7W7RSL0"/>
<reference evidence="2 3" key="1">
    <citation type="submission" date="2020-08" db="EMBL/GenBank/DDBJ databases">
        <title>Sequencing the genomes of 1000 actinobacteria strains.</title>
        <authorList>
            <person name="Klenk H.-P."/>
        </authorList>
    </citation>
    <scope>NUCLEOTIDE SEQUENCE [LARGE SCALE GENOMIC DNA]</scope>
    <source>
        <strain evidence="2 3">DSM 43023</strain>
    </source>
</reference>
<accession>A0A7W7RSL0</accession>
<evidence type="ECO:0000313" key="2">
    <source>
        <dbReference type="EMBL" id="MBB4937375.1"/>
    </source>
</evidence>
<evidence type="ECO:0000256" key="1">
    <source>
        <dbReference type="SAM" id="MobiDB-lite"/>
    </source>
</evidence>
<gene>
    <name evidence="2" type="ORF">FHR32_001680</name>
</gene>
<sequence length="98" mass="10168">MKNILMSAQSGLVFARRNTLLSCDGQALLTVGSAAQLQQEQSARIQIPVGRVAALTAFAAMGSPAVPAPDAGGYAPTKHALNGGLRGPYPWRQPPVIT</sequence>
<protein>
    <submittedName>
        <fullName evidence="2">Uncharacterized protein</fullName>
    </submittedName>
</protein>
<comment type="caution">
    <text evidence="2">The sequence shown here is derived from an EMBL/GenBank/DDBJ whole genome shotgun (WGS) entry which is preliminary data.</text>
</comment>
<proteinExistence type="predicted"/>
<dbReference type="Proteomes" id="UP000534286">
    <property type="component" value="Unassembled WGS sequence"/>
</dbReference>
<organism evidence="2 3">
    <name type="scientific">Streptosporangium album</name>
    <dbReference type="NCBI Taxonomy" id="47479"/>
    <lineage>
        <taxon>Bacteria</taxon>
        <taxon>Bacillati</taxon>
        <taxon>Actinomycetota</taxon>
        <taxon>Actinomycetes</taxon>
        <taxon>Streptosporangiales</taxon>
        <taxon>Streptosporangiaceae</taxon>
        <taxon>Streptosporangium</taxon>
    </lineage>
</organism>
<feature type="region of interest" description="Disordered" evidence="1">
    <location>
        <begin position="79"/>
        <end position="98"/>
    </location>
</feature>
<dbReference type="EMBL" id="JACHJU010000001">
    <property type="protein sequence ID" value="MBB4937375.1"/>
    <property type="molecule type" value="Genomic_DNA"/>
</dbReference>